<evidence type="ECO:0000313" key="3">
    <source>
        <dbReference type="Proteomes" id="UP000230750"/>
    </source>
</evidence>
<dbReference type="Proteomes" id="UP000230750">
    <property type="component" value="Unassembled WGS sequence"/>
</dbReference>
<dbReference type="OrthoDB" id="10060618at2759"/>
<sequence>MRRAILAVLYHEVKLADDAERHSYCPDSEESWCQFKRTKSMEDKLHHLDPIFLDLLMPTFVRLSDPVLLERCLNGYTQNQNESLNALIWKRCPKFLWRGPTEIQVGTKLAVLQWNSGSHIGRQAILDQMSLPYEEHTQAASIEKDARRVRDSLYRASEQQKGIRTVLTKKKAVEEERMKKDEGKTYGRALFSGLVEPDKWDSEDDEPLADNVPLARTTTDQWDSDDNILVANVDDKGWQSEDDEPLISPASSV</sequence>
<dbReference type="AlphaFoldDB" id="A0A2G8KRT1"/>
<name>A0A2G8KRT1_STIJA</name>
<keyword evidence="3" id="KW-1185">Reference proteome</keyword>
<feature type="region of interest" description="Disordered" evidence="1">
    <location>
        <begin position="234"/>
        <end position="253"/>
    </location>
</feature>
<evidence type="ECO:0000313" key="2">
    <source>
        <dbReference type="EMBL" id="PIK50711.1"/>
    </source>
</evidence>
<reference evidence="2 3" key="1">
    <citation type="journal article" date="2017" name="PLoS Biol.">
        <title>The sea cucumber genome provides insights into morphological evolution and visceral regeneration.</title>
        <authorList>
            <person name="Zhang X."/>
            <person name="Sun L."/>
            <person name="Yuan J."/>
            <person name="Sun Y."/>
            <person name="Gao Y."/>
            <person name="Zhang L."/>
            <person name="Li S."/>
            <person name="Dai H."/>
            <person name="Hamel J.F."/>
            <person name="Liu C."/>
            <person name="Yu Y."/>
            <person name="Liu S."/>
            <person name="Lin W."/>
            <person name="Guo K."/>
            <person name="Jin S."/>
            <person name="Xu P."/>
            <person name="Storey K.B."/>
            <person name="Huan P."/>
            <person name="Zhang T."/>
            <person name="Zhou Y."/>
            <person name="Zhang J."/>
            <person name="Lin C."/>
            <person name="Li X."/>
            <person name="Xing L."/>
            <person name="Huo D."/>
            <person name="Sun M."/>
            <person name="Wang L."/>
            <person name="Mercier A."/>
            <person name="Li F."/>
            <person name="Yang H."/>
            <person name="Xiang J."/>
        </authorList>
    </citation>
    <scope>NUCLEOTIDE SEQUENCE [LARGE SCALE GENOMIC DNA]</scope>
    <source>
        <strain evidence="2">Shaxun</strain>
        <tissue evidence="2">Muscle</tissue>
    </source>
</reference>
<evidence type="ECO:0000256" key="1">
    <source>
        <dbReference type="SAM" id="MobiDB-lite"/>
    </source>
</evidence>
<proteinExistence type="predicted"/>
<comment type="caution">
    <text evidence="2">The sequence shown here is derived from an EMBL/GenBank/DDBJ whole genome shotgun (WGS) entry which is preliminary data.</text>
</comment>
<protein>
    <submittedName>
        <fullName evidence="2">Uncharacterized protein</fullName>
    </submittedName>
</protein>
<feature type="region of interest" description="Disordered" evidence="1">
    <location>
        <begin position="197"/>
        <end position="220"/>
    </location>
</feature>
<organism evidence="2 3">
    <name type="scientific">Stichopus japonicus</name>
    <name type="common">Sea cucumber</name>
    <dbReference type="NCBI Taxonomy" id="307972"/>
    <lineage>
        <taxon>Eukaryota</taxon>
        <taxon>Metazoa</taxon>
        <taxon>Echinodermata</taxon>
        <taxon>Eleutherozoa</taxon>
        <taxon>Echinozoa</taxon>
        <taxon>Holothuroidea</taxon>
        <taxon>Aspidochirotacea</taxon>
        <taxon>Aspidochirotida</taxon>
        <taxon>Stichopodidae</taxon>
        <taxon>Apostichopus</taxon>
    </lineage>
</organism>
<dbReference type="EMBL" id="MRZV01000407">
    <property type="protein sequence ID" value="PIK50711.1"/>
    <property type="molecule type" value="Genomic_DNA"/>
</dbReference>
<gene>
    <name evidence="2" type="ORF">BSL78_12397</name>
</gene>
<accession>A0A2G8KRT1</accession>